<sequence>MLVAGKVGQTWMWVVGCCGRLARALRLHASMAKGDGEIVIWIDGEGRAKKRHSTPRADHATSGLPMPLCACCSSAALASGKRVGGMVAFRVVARWAMRGSKVSFCKYIALEGRSMREAASSRNH</sequence>
<dbReference type="EMBL" id="JARKIB010000312">
    <property type="protein sequence ID" value="KAJ7715236.1"/>
    <property type="molecule type" value="Genomic_DNA"/>
</dbReference>
<name>A0AAD7MFG4_9AGAR</name>
<protein>
    <submittedName>
        <fullName evidence="1">Uncharacterized protein</fullName>
    </submittedName>
</protein>
<comment type="caution">
    <text evidence="1">The sequence shown here is derived from an EMBL/GenBank/DDBJ whole genome shotgun (WGS) entry which is preliminary data.</text>
</comment>
<reference evidence="1" key="1">
    <citation type="submission" date="2023-03" db="EMBL/GenBank/DDBJ databases">
        <title>Massive genome expansion in bonnet fungi (Mycena s.s.) driven by repeated elements and novel gene families across ecological guilds.</title>
        <authorList>
            <consortium name="Lawrence Berkeley National Laboratory"/>
            <person name="Harder C.B."/>
            <person name="Miyauchi S."/>
            <person name="Viragh M."/>
            <person name="Kuo A."/>
            <person name="Thoen E."/>
            <person name="Andreopoulos B."/>
            <person name="Lu D."/>
            <person name="Skrede I."/>
            <person name="Drula E."/>
            <person name="Henrissat B."/>
            <person name="Morin E."/>
            <person name="Kohler A."/>
            <person name="Barry K."/>
            <person name="LaButti K."/>
            <person name="Morin E."/>
            <person name="Salamov A."/>
            <person name="Lipzen A."/>
            <person name="Mereny Z."/>
            <person name="Hegedus B."/>
            <person name="Baldrian P."/>
            <person name="Stursova M."/>
            <person name="Weitz H."/>
            <person name="Taylor A."/>
            <person name="Grigoriev I.V."/>
            <person name="Nagy L.G."/>
            <person name="Martin F."/>
            <person name="Kauserud H."/>
        </authorList>
    </citation>
    <scope>NUCLEOTIDE SEQUENCE</scope>
    <source>
        <strain evidence="1">CBHHK182m</strain>
    </source>
</reference>
<evidence type="ECO:0000313" key="2">
    <source>
        <dbReference type="Proteomes" id="UP001215598"/>
    </source>
</evidence>
<gene>
    <name evidence="1" type="ORF">B0H16DRAFT_1616728</name>
</gene>
<evidence type="ECO:0000313" key="1">
    <source>
        <dbReference type="EMBL" id="KAJ7715236.1"/>
    </source>
</evidence>
<dbReference type="Proteomes" id="UP001215598">
    <property type="component" value="Unassembled WGS sequence"/>
</dbReference>
<keyword evidence="2" id="KW-1185">Reference proteome</keyword>
<accession>A0AAD7MFG4</accession>
<dbReference type="PROSITE" id="PS51257">
    <property type="entry name" value="PROKAR_LIPOPROTEIN"/>
    <property type="match status" value="1"/>
</dbReference>
<proteinExistence type="predicted"/>
<organism evidence="1 2">
    <name type="scientific">Mycena metata</name>
    <dbReference type="NCBI Taxonomy" id="1033252"/>
    <lineage>
        <taxon>Eukaryota</taxon>
        <taxon>Fungi</taxon>
        <taxon>Dikarya</taxon>
        <taxon>Basidiomycota</taxon>
        <taxon>Agaricomycotina</taxon>
        <taxon>Agaricomycetes</taxon>
        <taxon>Agaricomycetidae</taxon>
        <taxon>Agaricales</taxon>
        <taxon>Marasmiineae</taxon>
        <taxon>Mycenaceae</taxon>
        <taxon>Mycena</taxon>
    </lineage>
</organism>
<dbReference type="AlphaFoldDB" id="A0AAD7MFG4"/>